<dbReference type="PANTHER" id="PTHR10539">
    <property type="entry name" value="26S PROTEASOME NON-ATPASE REGULATORY SUBUNIT 13"/>
    <property type="match status" value="1"/>
</dbReference>
<comment type="similarity">
    <text evidence="2">Belongs to the proteasome subunit S11 family.</text>
</comment>
<evidence type="ECO:0000259" key="8">
    <source>
        <dbReference type="SMART" id="SM00088"/>
    </source>
</evidence>
<evidence type="ECO:0000256" key="5">
    <source>
        <dbReference type="ARBA" id="ARBA00029749"/>
    </source>
</evidence>
<organism evidence="9">
    <name type="scientific">Oikopleura dioica</name>
    <name type="common">Tunicate</name>
    <dbReference type="NCBI Taxonomy" id="34765"/>
    <lineage>
        <taxon>Eukaryota</taxon>
        <taxon>Metazoa</taxon>
        <taxon>Chordata</taxon>
        <taxon>Tunicata</taxon>
        <taxon>Appendicularia</taxon>
        <taxon>Copelata</taxon>
        <taxon>Oikopleuridae</taxon>
        <taxon>Oikopleura</taxon>
    </lineage>
</organism>
<keyword evidence="10" id="KW-1185">Reference proteome</keyword>
<evidence type="ECO:0000256" key="4">
    <source>
        <dbReference type="ARBA" id="ARBA00015732"/>
    </source>
</evidence>
<evidence type="ECO:0000256" key="1">
    <source>
        <dbReference type="ARBA" id="ARBA00002362"/>
    </source>
</evidence>
<dbReference type="SUPFAM" id="SSF46785">
    <property type="entry name" value="Winged helix' DNA-binding domain"/>
    <property type="match status" value="1"/>
</dbReference>
<dbReference type="Proteomes" id="UP000001307">
    <property type="component" value="Unassembled WGS sequence"/>
</dbReference>
<comment type="subunit">
    <text evidence="3">Component of the 19S proteasome regulatory particle complex. The 26S proteasome consists of a 20S core particle (CP) and two 19S regulatory subunits (RP). The regulatory particle is made of a lid composed of 9 subunits including PSMD13, a base containing 6 ATPases and few additional components.</text>
</comment>
<evidence type="ECO:0000256" key="3">
    <source>
        <dbReference type="ARBA" id="ARBA00011441"/>
    </source>
</evidence>
<evidence type="ECO:0000313" key="10">
    <source>
        <dbReference type="Proteomes" id="UP000001307"/>
    </source>
</evidence>
<evidence type="ECO:0000313" key="9">
    <source>
        <dbReference type="EMBL" id="CBY22145.1"/>
    </source>
</evidence>
<dbReference type="InterPro" id="IPR000717">
    <property type="entry name" value="PCI_dom"/>
</dbReference>
<gene>
    <name evidence="9" type="ORF">GSOID_T00011691001</name>
</gene>
<dbReference type="OrthoDB" id="1093at2759"/>
<dbReference type="InterPro" id="IPR036390">
    <property type="entry name" value="WH_DNA-bd_sf"/>
</dbReference>
<comment type="function">
    <text evidence="1">Component of the 26S proteasome, a multiprotein complex involved in the ATP-dependent degradation of ubiquitinated proteins. This complex plays a key role in the maintenance of protein homeostasis by removing misfolded or damaged proteins, which could impair cellular functions, and by removing proteins whose functions are no longer required. Therefore, the proteasome participates in numerous cellular processes, including cell cycle progression, apoptosis, or DNA damage repair.</text>
</comment>
<sequence>MTFVRPANDRALSFAEIAEKTNLGKSDVESLIIRALSLNLVKGSIDEVAEKVHMTWVQPRVLSVEQIDRMRVRIGDWVKEVGETEKMMEEKARPILSH</sequence>
<evidence type="ECO:0000256" key="2">
    <source>
        <dbReference type="ARBA" id="ARBA00006207"/>
    </source>
</evidence>
<dbReference type="EMBL" id="FN653018">
    <property type="protein sequence ID" value="CBY22145.1"/>
    <property type="molecule type" value="Genomic_DNA"/>
</dbReference>
<name>E4WXQ2_OIKDI</name>
<dbReference type="GO" id="GO:0005198">
    <property type="term" value="F:structural molecule activity"/>
    <property type="evidence" value="ECO:0007669"/>
    <property type="project" value="TreeGrafter"/>
</dbReference>
<dbReference type="AlphaFoldDB" id="E4WXQ2"/>
<reference evidence="9" key="1">
    <citation type="journal article" date="2010" name="Science">
        <title>Plasticity of animal genome architecture unmasked by rapid evolution of a pelagic tunicate.</title>
        <authorList>
            <person name="Denoeud F."/>
            <person name="Henriet S."/>
            <person name="Mungpakdee S."/>
            <person name="Aury J.M."/>
            <person name="Da Silva C."/>
            <person name="Brinkmann H."/>
            <person name="Mikhaleva J."/>
            <person name="Olsen L.C."/>
            <person name="Jubin C."/>
            <person name="Canestro C."/>
            <person name="Bouquet J.M."/>
            <person name="Danks G."/>
            <person name="Poulain J."/>
            <person name="Campsteijn C."/>
            <person name="Adamski M."/>
            <person name="Cross I."/>
            <person name="Yadetie F."/>
            <person name="Muffato M."/>
            <person name="Louis A."/>
            <person name="Butcher S."/>
            <person name="Tsagkogeorga G."/>
            <person name="Konrad A."/>
            <person name="Singh S."/>
            <person name="Jensen M.F."/>
            <person name="Cong E.H."/>
            <person name="Eikeseth-Otteraa H."/>
            <person name="Noel B."/>
            <person name="Anthouard V."/>
            <person name="Porcel B.M."/>
            <person name="Kachouri-Lafond R."/>
            <person name="Nishino A."/>
            <person name="Ugolini M."/>
            <person name="Chourrout P."/>
            <person name="Nishida H."/>
            <person name="Aasland R."/>
            <person name="Huzurbazar S."/>
            <person name="Westhof E."/>
            <person name="Delsuc F."/>
            <person name="Lehrach H."/>
            <person name="Reinhardt R."/>
            <person name="Weissenbach J."/>
            <person name="Roy S.W."/>
            <person name="Artiguenave F."/>
            <person name="Postlethwait J.H."/>
            <person name="Manak J.R."/>
            <person name="Thompson E.M."/>
            <person name="Jaillon O."/>
            <person name="Du Pasquier L."/>
            <person name="Boudinot P."/>
            <person name="Liberles D.A."/>
            <person name="Volff J.N."/>
            <person name="Philippe H."/>
            <person name="Lenhard B."/>
            <person name="Roest Crollius H."/>
            <person name="Wincker P."/>
            <person name="Chourrout D."/>
        </authorList>
    </citation>
    <scope>NUCLEOTIDE SEQUENCE [LARGE SCALE GENOMIC DNA]</scope>
</reference>
<dbReference type="InParanoid" id="E4WXQ2"/>
<evidence type="ECO:0000256" key="7">
    <source>
        <dbReference type="ARBA" id="ARBA00032323"/>
    </source>
</evidence>
<dbReference type="SMART" id="SM00088">
    <property type="entry name" value="PINT"/>
    <property type="match status" value="1"/>
</dbReference>
<dbReference type="GO" id="GO:0006511">
    <property type="term" value="P:ubiquitin-dependent protein catabolic process"/>
    <property type="evidence" value="ECO:0007669"/>
    <property type="project" value="TreeGrafter"/>
</dbReference>
<dbReference type="GO" id="GO:0005829">
    <property type="term" value="C:cytosol"/>
    <property type="evidence" value="ECO:0007669"/>
    <property type="project" value="TreeGrafter"/>
</dbReference>
<dbReference type="GO" id="GO:0005634">
    <property type="term" value="C:nucleus"/>
    <property type="evidence" value="ECO:0007669"/>
    <property type="project" value="TreeGrafter"/>
</dbReference>
<dbReference type="Pfam" id="PF01399">
    <property type="entry name" value="PCI"/>
    <property type="match status" value="1"/>
</dbReference>
<evidence type="ECO:0000256" key="6">
    <source>
        <dbReference type="ARBA" id="ARBA00031303"/>
    </source>
</evidence>
<protein>
    <recommendedName>
        <fullName evidence="4">26S proteasome non-ATPase regulatory subunit 13</fullName>
    </recommendedName>
    <alternativeName>
        <fullName evidence="5">26S proteasome regulatory subunit RPN9</fullName>
    </alternativeName>
    <alternativeName>
        <fullName evidence="7">26S proteasome regulatory subunit S11</fullName>
    </alternativeName>
    <alternativeName>
        <fullName evidence="6">26S proteasome regulatory subunit p40.5</fullName>
    </alternativeName>
</protein>
<feature type="domain" description="PCI" evidence="8">
    <location>
        <begin position="1"/>
        <end position="77"/>
    </location>
</feature>
<accession>E4WXQ2</accession>
<dbReference type="PANTHER" id="PTHR10539:SF0">
    <property type="entry name" value="26S PROTEASOME NON-ATPASE REGULATORY SUBUNIT 13"/>
    <property type="match status" value="1"/>
</dbReference>
<proteinExistence type="inferred from homology"/>
<dbReference type="GO" id="GO:0008541">
    <property type="term" value="C:proteasome regulatory particle, lid subcomplex"/>
    <property type="evidence" value="ECO:0007669"/>
    <property type="project" value="TreeGrafter"/>
</dbReference>
<dbReference type="InterPro" id="IPR035298">
    <property type="entry name" value="PSMD13"/>
</dbReference>